<organism evidence="2 3">
    <name type="scientific">Tritrichomonas foetus</name>
    <dbReference type="NCBI Taxonomy" id="1144522"/>
    <lineage>
        <taxon>Eukaryota</taxon>
        <taxon>Metamonada</taxon>
        <taxon>Parabasalia</taxon>
        <taxon>Tritrichomonadida</taxon>
        <taxon>Tritrichomonadidae</taxon>
        <taxon>Tritrichomonas</taxon>
    </lineage>
</organism>
<dbReference type="InterPro" id="IPR011989">
    <property type="entry name" value="ARM-like"/>
</dbReference>
<dbReference type="Gene3D" id="1.25.10.10">
    <property type="entry name" value="Leucine-rich Repeat Variant"/>
    <property type="match status" value="1"/>
</dbReference>
<keyword evidence="3" id="KW-1185">Reference proteome</keyword>
<dbReference type="Proteomes" id="UP000179807">
    <property type="component" value="Unassembled WGS sequence"/>
</dbReference>
<dbReference type="SUPFAM" id="SSF48371">
    <property type="entry name" value="ARM repeat"/>
    <property type="match status" value="1"/>
</dbReference>
<evidence type="ECO:0000256" key="1">
    <source>
        <dbReference type="SAM" id="MobiDB-lite"/>
    </source>
</evidence>
<feature type="region of interest" description="Disordered" evidence="1">
    <location>
        <begin position="204"/>
        <end position="228"/>
    </location>
</feature>
<protein>
    <submittedName>
        <fullName evidence="2">Uncharacterized protein</fullName>
    </submittedName>
</protein>
<feature type="compositionally biased region" description="Basic residues" evidence="1">
    <location>
        <begin position="219"/>
        <end position="228"/>
    </location>
</feature>
<evidence type="ECO:0000313" key="3">
    <source>
        <dbReference type="Proteomes" id="UP000179807"/>
    </source>
</evidence>
<dbReference type="RefSeq" id="XP_068369215.1">
    <property type="nucleotide sequence ID" value="XM_068514115.1"/>
</dbReference>
<name>A0A1J4KXW3_9EUKA</name>
<proteinExistence type="predicted"/>
<gene>
    <name evidence="2" type="ORF">TRFO_42069</name>
</gene>
<dbReference type="EMBL" id="MLAK01000150">
    <property type="protein sequence ID" value="OHT16079.1"/>
    <property type="molecule type" value="Genomic_DNA"/>
</dbReference>
<accession>A0A1J4KXW3</accession>
<evidence type="ECO:0000313" key="2">
    <source>
        <dbReference type="EMBL" id="OHT16079.1"/>
    </source>
</evidence>
<dbReference type="GeneID" id="94848819"/>
<reference evidence="2" key="1">
    <citation type="submission" date="2016-10" db="EMBL/GenBank/DDBJ databases">
        <authorList>
            <person name="Benchimol M."/>
            <person name="Almeida L.G."/>
            <person name="Vasconcelos A.T."/>
            <person name="Perreira-Neves A."/>
            <person name="Rosa I.A."/>
            <person name="Tasca T."/>
            <person name="Bogo M.R."/>
            <person name="de Souza W."/>
        </authorList>
    </citation>
    <scope>NUCLEOTIDE SEQUENCE [LARGE SCALE GENOMIC DNA]</scope>
    <source>
        <strain evidence="2">K</strain>
    </source>
</reference>
<comment type="caution">
    <text evidence="2">The sequence shown here is derived from an EMBL/GenBank/DDBJ whole genome shotgun (WGS) entry which is preliminary data.</text>
</comment>
<dbReference type="VEuPathDB" id="TrichDB:TRFO_42069"/>
<sequence length="574" mass="66153">MLDSYKSENSQNQLSHTLSKLELFKQNTNQTHNSEIEKSIMNFCSAFSSQDVETTLSTLSLLSNQHSREFSFCFIQKYNLIEKLLFLGSQLNETLQNAVLNTFIPILRVGEVIPFAINLGIIPFLINKINTMIMAITFPAIQCLSQIAEYDDYSHDLTVFHMSSLSAFQKIASEPKIQSNEEQSNAADLYESYEFTFNDKIKKKEKKKENKSKNSFPTSKKKKNKKNRKRFIDDDVQNLFVIYKQPGILPEEFEDDVHQKKLSSKNTENRFYPINSFKNLYDFVKYVENGQLFICIPSLNLIASLVKYPIDPIIIDFIFETLISLLPISSLETLEMILKIFFTMTKLEKDFWKSSFQKSNPASWLEPIFKINSLKITQCLMALVANILEKGETINGLPFNLLINNLQFPDKDIQTYSATAIDNIILHDKAVIQSLMDLNLIAIAATVYQDANFATKAKISSFLARIAQLGFVRNKLQLIDLQIMKAFVEIIEFADSNLLQRVFLGMNELFVCGKKYNKLPECFKQIQGHEDLIRSFQENENQSVAITAQFFIQNFLDNQDEDEYDDDDNPLFTF</sequence>
<dbReference type="InterPro" id="IPR016024">
    <property type="entry name" value="ARM-type_fold"/>
</dbReference>
<dbReference type="AlphaFoldDB" id="A0A1J4KXW3"/>